<dbReference type="Pfam" id="PF00400">
    <property type="entry name" value="WD40"/>
    <property type="match status" value="2"/>
</dbReference>
<evidence type="ECO:0000256" key="5">
    <source>
        <dbReference type="ARBA" id="ARBA00022737"/>
    </source>
</evidence>
<dbReference type="InterPro" id="IPR001680">
    <property type="entry name" value="WD40_rpt"/>
</dbReference>
<dbReference type="GO" id="GO:0030488">
    <property type="term" value="P:tRNA methylation"/>
    <property type="evidence" value="ECO:0007669"/>
    <property type="project" value="TreeGrafter"/>
</dbReference>
<dbReference type="InterPro" id="IPR051973">
    <property type="entry name" value="tRNA_Anticodon_Mtase-Reg"/>
</dbReference>
<keyword evidence="5" id="KW-0677">Repeat</keyword>
<dbReference type="PANTHER" id="PTHR14344:SF3">
    <property type="entry name" value="WD REPEAT-CONTAINING PROTEIN 6"/>
    <property type="match status" value="1"/>
</dbReference>
<evidence type="ECO:0000313" key="9">
    <source>
        <dbReference type="Proteomes" id="UP000799291"/>
    </source>
</evidence>
<evidence type="ECO:0000256" key="4">
    <source>
        <dbReference type="ARBA" id="ARBA00022694"/>
    </source>
</evidence>
<dbReference type="Gene3D" id="2.130.10.10">
    <property type="entry name" value="YVTN repeat-like/Quinoprotein amine dehydrogenase"/>
    <property type="match status" value="3"/>
</dbReference>
<evidence type="ECO:0000256" key="6">
    <source>
        <dbReference type="ARBA" id="ARBA00038255"/>
    </source>
</evidence>
<dbReference type="InterPro" id="IPR015943">
    <property type="entry name" value="WD40/YVTN_repeat-like_dom_sf"/>
</dbReference>
<accession>A0A6G1JMZ6</accession>
<sequence>MSAKLQHECTRVPVTALSPCGPFLIAAEGPFLRFYTRQDYLFLSSKRVFQAQVILGISVLSSSDHHVAFIVWGGLLVRSLELSVPTNRGDEHALLDSLRFSNVAKATDWILDLAPGLHDQANGSNNEVKVCAAVTAHNALLELTIRRHPGHDATQSSSPHISIVELTASSRSILYSAHLLWHNKDRILIAAGTAFGEIMYWSWTRNGNQGATSRMHRVFLGHEGSIFGVQISRELTLVPEEGPKRLLASCSDDRTIRVWDVSNISSDDEILVENEESGGQRTRHTGFSNASFDVDVSRRDCFAIGWGHISRVWTVRFLDFTDPSPGVCLLSAGEDATSRSWKLVPSSDPGPENPSPLPYRLLQFDYTSNHNGKNIWSMTVHSLSSGQRELITGGADNKITACSLSPPSLLSQGTGSSLSEFAVDDIVSPVQASEETSSAPQPIASHRPSNKAEFFRSYTFIGDNTFLLTTNSGKIYMQSTSSESRPCGENGVNESTFVDQLQDLTGYSVCTSVPAINAAFTAGSRGSIFFYRRNATSLVKIHTFSSKVGEIFAARNGPLGGPEVVLLVTLLGQKVAQLLHLNVSENNPPTSSAITTVPLFEESTGLVITSMDYIPASSRGTHLLVGFRRGSIALYGIPGAEDKGTETSPASLTQLIERVHEKEAVTSIKWFPTTPSSLSGKLVSTGRDGRLTIHALNLATNTTTLVHNSVLPVGPNIEGLHFNEGHLLVYGFSSKKFVLYDTATEDEIMSVDTGGAHRSWTFHPSLHKYGGGTLVWTRASRLHICRQDGSSHQVIRPGGHGREIKAVAVSPPSVDGVRKQLIATGAEDTDIKIFVYEDGEITCRRTLRRHTTGIQHLQWSDDGEYLFSSGGCEEFYVWRVHTLPAELGGIGVVCESVYAPESEHSDLRIMSFDVRRQESSFLIAMVFSNSDVKAYSYIPTTATKWHPLAKGIYSTSCLTQCAFLSPTTIITTGTDGHAVLWPLPTGSEHPQLHSSAPSAAQSLTWHQPARIHQSSSKTLAIHPLDMKTMLIASGGDDGSLAFLLATSRLPSASSDSTVADTSYAHPPIVVTRAHASAVTACTILPYQSRVFVLTSGNDQWLRLWEVVLRPRVGAKEVEEETAGDVSDPLDFRRVRKIKTSVADVSSMAVLAQDGEGMARVLICGVGMEVIRVDWEEGV</sequence>
<dbReference type="SMART" id="SM00320">
    <property type="entry name" value="WD40"/>
    <property type="match status" value="8"/>
</dbReference>
<keyword evidence="3 7" id="KW-0853">WD repeat</keyword>
<evidence type="ECO:0000256" key="2">
    <source>
        <dbReference type="ARBA" id="ARBA00022490"/>
    </source>
</evidence>
<evidence type="ECO:0000256" key="3">
    <source>
        <dbReference type="ARBA" id="ARBA00022574"/>
    </source>
</evidence>
<dbReference type="OrthoDB" id="5594999at2759"/>
<dbReference type="InterPro" id="IPR036322">
    <property type="entry name" value="WD40_repeat_dom_sf"/>
</dbReference>
<dbReference type="EMBL" id="MU005569">
    <property type="protein sequence ID" value="KAF2691914.1"/>
    <property type="molecule type" value="Genomic_DNA"/>
</dbReference>
<evidence type="ECO:0000313" key="8">
    <source>
        <dbReference type="EMBL" id="KAF2691914.1"/>
    </source>
</evidence>
<name>A0A6G1JMZ6_9PLEO</name>
<comment type="subcellular location">
    <subcellularLocation>
        <location evidence="1">Cytoplasm</location>
    </subcellularLocation>
</comment>
<comment type="similarity">
    <text evidence="6">Belongs to the WD repeat WDR6 family.</text>
</comment>
<dbReference type="PANTHER" id="PTHR14344">
    <property type="entry name" value="WD REPEAT PROTEIN"/>
    <property type="match status" value="1"/>
</dbReference>
<keyword evidence="2" id="KW-0963">Cytoplasm</keyword>
<keyword evidence="4" id="KW-0819">tRNA processing</keyword>
<dbReference type="PROSITE" id="PS50082">
    <property type="entry name" value="WD_REPEATS_2"/>
    <property type="match status" value="2"/>
</dbReference>
<evidence type="ECO:0000256" key="1">
    <source>
        <dbReference type="ARBA" id="ARBA00004496"/>
    </source>
</evidence>
<gene>
    <name evidence="8" type="ORF">K458DRAFT_7516</name>
</gene>
<dbReference type="GO" id="GO:0005737">
    <property type="term" value="C:cytoplasm"/>
    <property type="evidence" value="ECO:0007669"/>
    <property type="project" value="UniProtKB-SubCell"/>
</dbReference>
<keyword evidence="9" id="KW-1185">Reference proteome</keyword>
<dbReference type="InterPro" id="IPR019775">
    <property type="entry name" value="WD40_repeat_CS"/>
</dbReference>
<feature type="repeat" description="WD" evidence="7">
    <location>
        <begin position="219"/>
        <end position="263"/>
    </location>
</feature>
<feature type="repeat" description="WD" evidence="7">
    <location>
        <begin position="847"/>
        <end position="882"/>
    </location>
</feature>
<organism evidence="8 9">
    <name type="scientific">Lentithecium fluviatile CBS 122367</name>
    <dbReference type="NCBI Taxonomy" id="1168545"/>
    <lineage>
        <taxon>Eukaryota</taxon>
        <taxon>Fungi</taxon>
        <taxon>Dikarya</taxon>
        <taxon>Ascomycota</taxon>
        <taxon>Pezizomycotina</taxon>
        <taxon>Dothideomycetes</taxon>
        <taxon>Pleosporomycetidae</taxon>
        <taxon>Pleosporales</taxon>
        <taxon>Massarineae</taxon>
        <taxon>Lentitheciaceae</taxon>
        <taxon>Lentithecium</taxon>
    </lineage>
</organism>
<dbReference type="SUPFAM" id="SSF50998">
    <property type="entry name" value="Quinoprotein alcohol dehydrogenase-like"/>
    <property type="match status" value="1"/>
</dbReference>
<dbReference type="PROSITE" id="PS00678">
    <property type="entry name" value="WD_REPEATS_1"/>
    <property type="match status" value="2"/>
</dbReference>
<dbReference type="AlphaFoldDB" id="A0A6G1JMZ6"/>
<dbReference type="InterPro" id="IPR011047">
    <property type="entry name" value="Quinoprotein_ADH-like_sf"/>
</dbReference>
<dbReference type="SUPFAM" id="SSF50978">
    <property type="entry name" value="WD40 repeat-like"/>
    <property type="match status" value="2"/>
</dbReference>
<proteinExistence type="inferred from homology"/>
<protein>
    <submittedName>
        <fullName evidence="8">WD domain-containing protein</fullName>
    </submittedName>
</protein>
<dbReference type="Proteomes" id="UP000799291">
    <property type="component" value="Unassembled WGS sequence"/>
</dbReference>
<reference evidence="8" key="1">
    <citation type="journal article" date="2020" name="Stud. Mycol.">
        <title>101 Dothideomycetes genomes: a test case for predicting lifestyles and emergence of pathogens.</title>
        <authorList>
            <person name="Haridas S."/>
            <person name="Albert R."/>
            <person name="Binder M."/>
            <person name="Bloem J."/>
            <person name="Labutti K."/>
            <person name="Salamov A."/>
            <person name="Andreopoulos B."/>
            <person name="Baker S."/>
            <person name="Barry K."/>
            <person name="Bills G."/>
            <person name="Bluhm B."/>
            <person name="Cannon C."/>
            <person name="Castanera R."/>
            <person name="Culley D."/>
            <person name="Daum C."/>
            <person name="Ezra D."/>
            <person name="Gonzalez J."/>
            <person name="Henrissat B."/>
            <person name="Kuo A."/>
            <person name="Liang C."/>
            <person name="Lipzen A."/>
            <person name="Lutzoni F."/>
            <person name="Magnuson J."/>
            <person name="Mondo S."/>
            <person name="Nolan M."/>
            <person name="Ohm R."/>
            <person name="Pangilinan J."/>
            <person name="Park H.-J."/>
            <person name="Ramirez L."/>
            <person name="Alfaro M."/>
            <person name="Sun H."/>
            <person name="Tritt A."/>
            <person name="Yoshinaga Y."/>
            <person name="Zwiers L.-H."/>
            <person name="Turgeon B."/>
            <person name="Goodwin S."/>
            <person name="Spatafora J."/>
            <person name="Crous P."/>
            <person name="Grigoriev I."/>
        </authorList>
    </citation>
    <scope>NUCLEOTIDE SEQUENCE</scope>
    <source>
        <strain evidence="8">CBS 122367</strain>
    </source>
</reference>
<evidence type="ECO:0000256" key="7">
    <source>
        <dbReference type="PROSITE-ProRule" id="PRU00221"/>
    </source>
</evidence>